<proteinExistence type="predicted"/>
<evidence type="ECO:0000313" key="1">
    <source>
        <dbReference type="EMBL" id="GJG29058.1"/>
    </source>
</evidence>
<dbReference type="RefSeq" id="WP_039870880.1">
    <property type="nucleotide sequence ID" value="NZ_BPTR01000002.1"/>
</dbReference>
<comment type="caution">
    <text evidence="1">The sequence shown here is derived from an EMBL/GenBank/DDBJ whole genome shotgun (WGS) entry which is preliminary data.</text>
</comment>
<protein>
    <recommendedName>
        <fullName evidence="3">DUF1566 domain-containing protein</fullName>
    </recommendedName>
</protein>
<organism evidence="1 2">
    <name type="scientific">Segatella bryantii</name>
    <name type="common">Prevotella bryantii</name>
    <dbReference type="NCBI Taxonomy" id="77095"/>
    <lineage>
        <taxon>Bacteria</taxon>
        <taxon>Pseudomonadati</taxon>
        <taxon>Bacteroidota</taxon>
        <taxon>Bacteroidia</taxon>
        <taxon>Bacteroidales</taxon>
        <taxon>Prevotellaceae</taxon>
        <taxon>Segatella</taxon>
    </lineage>
</organism>
<accession>A0AA37HZ67</accession>
<gene>
    <name evidence="1" type="ORF">PRRU23_27580</name>
</gene>
<dbReference type="PROSITE" id="PS51257">
    <property type="entry name" value="PROKAR_LIPOPROTEIN"/>
    <property type="match status" value="1"/>
</dbReference>
<evidence type="ECO:0000313" key="2">
    <source>
        <dbReference type="Proteomes" id="UP000887043"/>
    </source>
</evidence>
<sequence length="215" mass="23944">MKALYFILTTVFAMFFVSCDEHRDFPDISTKPGHILLTTGKIVSTEDYKTHGGTAIAVVFYVNPSNSSSELGYAVYLHDVHSVQFSDSIGIKQSTTTDVTAYDGNKNTYAMFVSGVSPAAQTVYDLWEYGQSAYIPSVAQLRLLYAAKHVINPCIMMCGGEPLSEDADGCWYWSSTEVQGQEIYKAWLYSMNSGAIQETPKEQFHKIRPIITINK</sequence>
<name>A0AA37HZ67_SEGBR</name>
<dbReference type="AlphaFoldDB" id="A0AA37HZ67"/>
<dbReference type="Proteomes" id="UP000887043">
    <property type="component" value="Unassembled WGS sequence"/>
</dbReference>
<evidence type="ECO:0008006" key="3">
    <source>
        <dbReference type="Google" id="ProtNLM"/>
    </source>
</evidence>
<dbReference type="EMBL" id="BPTR01000002">
    <property type="protein sequence ID" value="GJG29058.1"/>
    <property type="molecule type" value="Genomic_DNA"/>
</dbReference>
<reference evidence="1" key="1">
    <citation type="submission" date="2021-08" db="EMBL/GenBank/DDBJ databases">
        <title>Prevotella lacticifex sp. nov., isolated from rumen of cow.</title>
        <authorList>
            <person name="Shinkai T."/>
            <person name="Ikeyama N."/>
            <person name="Kumagai M."/>
            <person name="Ohmori H."/>
            <person name="Sakamoto M."/>
            <person name="Ohkuma M."/>
            <person name="Mitsumori M."/>
        </authorList>
    </citation>
    <scope>NUCLEOTIDE SEQUENCE</scope>
    <source>
        <strain evidence="1">DSM 11371</strain>
    </source>
</reference>